<comment type="function">
    <text evidence="1">Protein O-mannosyltransferase that catalyzes the transfer of a single mannose residue from a polyprenol phospho-mannosyl lipidic donor to the hydroxyl group of selected serine and threonine residues in acceptor proteins.</text>
</comment>
<dbReference type="Pfam" id="PF13231">
    <property type="entry name" value="PMT_2"/>
    <property type="match status" value="1"/>
</dbReference>
<dbReference type="PANTHER" id="PTHR10050">
    <property type="entry name" value="DOLICHYL-PHOSPHATE-MANNOSE--PROTEIN MANNOSYLTRANSFERASE"/>
    <property type="match status" value="1"/>
</dbReference>
<proteinExistence type="inferred from homology"/>
<dbReference type="AlphaFoldDB" id="A0AA42CW47"/>
<comment type="pathway">
    <text evidence="1">Protein modification; protein glycosylation.</text>
</comment>
<protein>
    <recommendedName>
        <fullName evidence="1">Polyprenol-phosphate-mannose--protein mannosyltransferase</fullName>
        <ecNumber evidence="1">2.4.1.-</ecNumber>
    </recommendedName>
</protein>
<dbReference type="EC" id="2.4.1.-" evidence="1"/>
<dbReference type="InterPro" id="IPR027005">
    <property type="entry name" value="PMT-like"/>
</dbReference>
<feature type="domain" description="Glycosyltransferase RgtA/B/C/D-like" evidence="2">
    <location>
        <begin position="71"/>
        <end position="227"/>
    </location>
</feature>
<evidence type="ECO:0000256" key="1">
    <source>
        <dbReference type="RuleBase" id="RU367007"/>
    </source>
</evidence>
<name>A0AA42CW47_9SPHN</name>
<dbReference type="RefSeq" id="WP_265271443.1">
    <property type="nucleotide sequence ID" value="NZ_JANFAV010000022.1"/>
</dbReference>
<keyword evidence="1" id="KW-1133">Transmembrane helix</keyword>
<dbReference type="EMBL" id="JANFAV010000022">
    <property type="protein sequence ID" value="MCW6537411.1"/>
    <property type="molecule type" value="Genomic_DNA"/>
</dbReference>
<evidence type="ECO:0000259" key="3">
    <source>
        <dbReference type="Pfam" id="PF16192"/>
    </source>
</evidence>
<reference evidence="4" key="1">
    <citation type="submission" date="2022-06" db="EMBL/GenBank/DDBJ databases">
        <title>Sphingomonas sp. nov. isolated from rhizosphere soil of tomato.</title>
        <authorList>
            <person name="Dong H."/>
            <person name="Gao R."/>
        </authorList>
    </citation>
    <scope>NUCLEOTIDE SEQUENCE</scope>
    <source>
        <strain evidence="4">MMSM24</strain>
    </source>
</reference>
<evidence type="ECO:0000313" key="4">
    <source>
        <dbReference type="EMBL" id="MCW6537411.1"/>
    </source>
</evidence>
<feature type="transmembrane region" description="Helical" evidence="1">
    <location>
        <begin position="146"/>
        <end position="163"/>
    </location>
</feature>
<dbReference type="Pfam" id="PF16192">
    <property type="entry name" value="PMT_4TMC"/>
    <property type="match status" value="1"/>
</dbReference>
<feature type="transmembrane region" description="Helical" evidence="1">
    <location>
        <begin position="93"/>
        <end position="115"/>
    </location>
</feature>
<dbReference type="InterPro" id="IPR032421">
    <property type="entry name" value="PMT_4TMC"/>
</dbReference>
<dbReference type="InterPro" id="IPR038731">
    <property type="entry name" value="RgtA/B/C-like"/>
</dbReference>
<feature type="transmembrane region" description="Helical" evidence="1">
    <location>
        <begin position="175"/>
        <end position="202"/>
    </location>
</feature>
<evidence type="ECO:0000313" key="5">
    <source>
        <dbReference type="Proteomes" id="UP001165565"/>
    </source>
</evidence>
<sequence length="421" mass="46935">MKQTGKATRGTAINAWLPRTPLPVAILLGAVAEALFLVRVAVPHRPIFDEIYYVPAARAMLERAYLLNREHPPLAKELIALGIRLFGDTPVGWRFMSTLAGTATVLAVFAIVQLMTGRLRSALFAGVLTILNFTVLVQARIAMLDTFMTAFLLAGIATIAWAMRDGGWGKWLAGAMLLGAATACKWAAAPYVAFAAFAFLLLKRGHPQRWPGLAPLPAVALLGLVSVATYFLSFAPVLHFRVDPLTWRGLPSYQYYMYEQQVQVLPHHTYQSDWWTWPLLIRPIWYLYEVTDGAQRGILMIGNPLLMWGGLVAVAACLWGWMTSRSARLLAAFALWAGSVATFALIPKSLGFYYYYYPSSIFIVIAIAAVFDHWRARLGKWDERLVIAAFILALCYFPVLSAQALGSPRAFQYWTWLPSWV</sequence>
<feature type="transmembrane region" description="Helical" evidence="1">
    <location>
        <begin position="352"/>
        <end position="373"/>
    </location>
</feature>
<accession>A0AA42CW47</accession>
<comment type="subcellular location">
    <subcellularLocation>
        <location evidence="1">Cell membrane</location>
    </subcellularLocation>
</comment>
<keyword evidence="1 4" id="KW-0808">Transferase</keyword>
<gene>
    <name evidence="4" type="ORF">NEE01_21745</name>
</gene>
<keyword evidence="1 4" id="KW-0328">Glycosyltransferase</keyword>
<organism evidence="4 5">
    <name type="scientific">Sphingomonas lycopersici</name>
    <dbReference type="NCBI Taxonomy" id="2951807"/>
    <lineage>
        <taxon>Bacteria</taxon>
        <taxon>Pseudomonadati</taxon>
        <taxon>Pseudomonadota</taxon>
        <taxon>Alphaproteobacteria</taxon>
        <taxon>Sphingomonadales</taxon>
        <taxon>Sphingomonadaceae</taxon>
        <taxon>Sphingomonas</taxon>
    </lineage>
</organism>
<feature type="transmembrane region" description="Helical" evidence="1">
    <location>
        <begin position="214"/>
        <end position="238"/>
    </location>
</feature>
<keyword evidence="5" id="KW-1185">Reference proteome</keyword>
<dbReference type="GO" id="GO:0004169">
    <property type="term" value="F:dolichyl-phosphate-mannose-protein mannosyltransferase activity"/>
    <property type="evidence" value="ECO:0007669"/>
    <property type="project" value="UniProtKB-UniRule"/>
</dbReference>
<dbReference type="PANTHER" id="PTHR10050:SF46">
    <property type="entry name" value="PROTEIN O-MANNOSYL-TRANSFERASE 2"/>
    <property type="match status" value="1"/>
</dbReference>
<feature type="domain" description="Protein O-mannosyl-transferase C-terminal four TM" evidence="3">
    <location>
        <begin position="247"/>
        <end position="322"/>
    </location>
</feature>
<feature type="transmembrane region" description="Helical" evidence="1">
    <location>
        <begin position="385"/>
        <end position="406"/>
    </location>
</feature>
<keyword evidence="1" id="KW-0472">Membrane</keyword>
<feature type="transmembrane region" description="Helical" evidence="1">
    <location>
        <begin position="329"/>
        <end position="346"/>
    </location>
</feature>
<evidence type="ECO:0000259" key="2">
    <source>
        <dbReference type="Pfam" id="PF13231"/>
    </source>
</evidence>
<feature type="transmembrane region" description="Helical" evidence="1">
    <location>
        <begin position="305"/>
        <end position="322"/>
    </location>
</feature>
<dbReference type="Proteomes" id="UP001165565">
    <property type="component" value="Unassembled WGS sequence"/>
</dbReference>
<comment type="similarity">
    <text evidence="1">Belongs to the glycosyltransferase 39 family.</text>
</comment>
<dbReference type="GO" id="GO:0005886">
    <property type="term" value="C:plasma membrane"/>
    <property type="evidence" value="ECO:0007669"/>
    <property type="project" value="UniProtKB-SubCell"/>
</dbReference>
<feature type="transmembrane region" description="Helical" evidence="1">
    <location>
        <begin position="22"/>
        <end position="42"/>
    </location>
</feature>
<comment type="caution">
    <text evidence="4">The sequence shown here is derived from an EMBL/GenBank/DDBJ whole genome shotgun (WGS) entry which is preliminary data.</text>
</comment>
<keyword evidence="1" id="KW-0812">Transmembrane</keyword>
<keyword evidence="1" id="KW-1003">Cell membrane</keyword>